<evidence type="ECO:0000313" key="4">
    <source>
        <dbReference type="EMBL" id="RRD37862.1"/>
    </source>
</evidence>
<accession>A0A3P1VU38</accession>
<dbReference type="AlphaFoldDB" id="A0A3P1VU38"/>
<reference evidence="4" key="1">
    <citation type="submission" date="2018-11" db="EMBL/GenBank/DDBJ databases">
        <title>Genomes From Bacteria Associated with the Canine Oral Cavity: a Test Case for Automated Genome-Based Taxonomic Assignment.</title>
        <authorList>
            <person name="Coil D.A."/>
            <person name="Jospin G."/>
            <person name="Darling A.E."/>
            <person name="Wallis C."/>
            <person name="Davis I.J."/>
            <person name="Harris S."/>
            <person name="Eisen J.A."/>
            <person name="Holcombe L.J."/>
            <person name="O'Flynn C."/>
        </authorList>
    </citation>
    <scope>NUCLEOTIDE SEQUENCE [LARGE SCALE GENOMIC DNA]</scope>
    <source>
        <strain evidence="4">OH5060</strain>
    </source>
</reference>
<dbReference type="InterPro" id="IPR049492">
    <property type="entry name" value="BD-FAE-like_dom"/>
</dbReference>
<gene>
    <name evidence="4" type="ORF">EII28_03355</name>
</gene>
<feature type="domain" description="BD-FAE-like" evidence="3">
    <location>
        <begin position="58"/>
        <end position="275"/>
    </location>
</feature>
<feature type="chain" id="PRO_5018152718" evidence="2">
    <location>
        <begin position="19"/>
        <end position="320"/>
    </location>
</feature>
<keyword evidence="2" id="KW-0732">Signal</keyword>
<dbReference type="SUPFAM" id="SSF53474">
    <property type="entry name" value="alpha/beta-Hydrolases"/>
    <property type="match status" value="1"/>
</dbReference>
<name>A0A3P1VU38_FUSNU</name>
<dbReference type="PANTHER" id="PTHR48081:SF13">
    <property type="entry name" value="ALPHA_BETA HYDROLASE"/>
    <property type="match status" value="1"/>
</dbReference>
<dbReference type="PANTHER" id="PTHR48081">
    <property type="entry name" value="AB HYDROLASE SUPERFAMILY PROTEIN C4A8.06C"/>
    <property type="match status" value="1"/>
</dbReference>
<keyword evidence="1 4" id="KW-0378">Hydrolase</keyword>
<evidence type="ECO:0000256" key="2">
    <source>
        <dbReference type="SAM" id="SignalP"/>
    </source>
</evidence>
<sequence>MKKLLLGVFLLGSLSILGATSESQTLDVKLTRPKVNYTQNITYSQPIGKMNENIKLEMDIIKPETNKKLPAVLFVTGGGFIMGPKANYLQQRLQIAEAGYVVASIEYRKVPTGVFPEPLEDVKSAIRYLRANADKYGIDKNKIAVMGESAGGYLSAITGTTNGYKQFDKGDNLNQSSDVQATIDIYGLSDLTTVGEDFSKEIQEAHKSAAAPEALWVNGVALFEKGGSINSNPEKAKAANPMTYISKNTPPFLLLHGDKDQLVSPSQTEKLHKALVAKGIDSTRYVVKGAAHGGEYWVQPEVMKVIIDFLDKNLKNKQPF</sequence>
<proteinExistence type="predicted"/>
<dbReference type="InterPro" id="IPR050300">
    <property type="entry name" value="GDXG_lipolytic_enzyme"/>
</dbReference>
<organism evidence="4">
    <name type="scientific">Fusobacterium nucleatum</name>
    <dbReference type="NCBI Taxonomy" id="851"/>
    <lineage>
        <taxon>Bacteria</taxon>
        <taxon>Fusobacteriati</taxon>
        <taxon>Fusobacteriota</taxon>
        <taxon>Fusobacteriia</taxon>
        <taxon>Fusobacteriales</taxon>
        <taxon>Fusobacteriaceae</taxon>
        <taxon>Fusobacterium</taxon>
    </lineage>
</organism>
<dbReference type="GO" id="GO:0016787">
    <property type="term" value="F:hydrolase activity"/>
    <property type="evidence" value="ECO:0007669"/>
    <property type="project" value="UniProtKB-KW"/>
</dbReference>
<dbReference type="InterPro" id="IPR029058">
    <property type="entry name" value="AB_hydrolase_fold"/>
</dbReference>
<dbReference type="Pfam" id="PF20434">
    <property type="entry name" value="BD-FAE"/>
    <property type="match status" value="1"/>
</dbReference>
<dbReference type="Gene3D" id="3.40.50.1820">
    <property type="entry name" value="alpha/beta hydrolase"/>
    <property type="match status" value="1"/>
</dbReference>
<feature type="signal peptide" evidence="2">
    <location>
        <begin position="1"/>
        <end position="18"/>
    </location>
</feature>
<comment type="caution">
    <text evidence="4">The sequence shown here is derived from an EMBL/GenBank/DDBJ whole genome shotgun (WGS) entry which is preliminary data.</text>
</comment>
<protein>
    <submittedName>
        <fullName evidence="4">Alpha/beta hydrolase</fullName>
    </submittedName>
</protein>
<evidence type="ECO:0000256" key="1">
    <source>
        <dbReference type="ARBA" id="ARBA00022801"/>
    </source>
</evidence>
<evidence type="ECO:0000259" key="3">
    <source>
        <dbReference type="Pfam" id="PF20434"/>
    </source>
</evidence>
<dbReference type="EMBL" id="RQZD01000005">
    <property type="protein sequence ID" value="RRD37862.1"/>
    <property type="molecule type" value="Genomic_DNA"/>
</dbReference>